<evidence type="ECO:0000259" key="2">
    <source>
        <dbReference type="Pfam" id="PF07748"/>
    </source>
</evidence>
<name>A0A917L4I2_9ACTN</name>
<dbReference type="EMBL" id="BMMU01000012">
    <property type="protein sequence ID" value="GGJ40267.1"/>
    <property type="molecule type" value="Genomic_DNA"/>
</dbReference>
<dbReference type="GO" id="GO:0030246">
    <property type="term" value="F:carbohydrate binding"/>
    <property type="evidence" value="ECO:0007669"/>
    <property type="project" value="InterPro"/>
</dbReference>
<evidence type="ECO:0000313" key="4">
    <source>
        <dbReference type="Proteomes" id="UP000625682"/>
    </source>
</evidence>
<dbReference type="Pfam" id="PF07748">
    <property type="entry name" value="Glyco_hydro_38C"/>
    <property type="match status" value="1"/>
</dbReference>
<dbReference type="PANTHER" id="PTHR46017">
    <property type="entry name" value="ALPHA-MANNOSIDASE 2C1"/>
    <property type="match status" value="1"/>
</dbReference>
<dbReference type="PANTHER" id="PTHR46017:SF1">
    <property type="entry name" value="ALPHA-MANNOSIDASE 2C1"/>
    <property type="match status" value="1"/>
</dbReference>
<evidence type="ECO:0000256" key="1">
    <source>
        <dbReference type="SAM" id="MobiDB-lite"/>
    </source>
</evidence>
<feature type="region of interest" description="Disordered" evidence="1">
    <location>
        <begin position="1"/>
        <end position="23"/>
    </location>
</feature>
<protein>
    <recommendedName>
        <fullName evidence="2">Glycosyl hydrolase family 38 C-terminal domain-containing protein</fullName>
    </recommendedName>
</protein>
<dbReference type="Gene3D" id="2.70.98.30">
    <property type="entry name" value="Golgi alpha-mannosidase II, domain 4"/>
    <property type="match status" value="1"/>
</dbReference>
<dbReference type="GO" id="GO:0006013">
    <property type="term" value="P:mannose metabolic process"/>
    <property type="evidence" value="ECO:0007669"/>
    <property type="project" value="InterPro"/>
</dbReference>
<dbReference type="GO" id="GO:0004559">
    <property type="term" value="F:alpha-mannosidase activity"/>
    <property type="evidence" value="ECO:0007669"/>
    <property type="project" value="InterPro"/>
</dbReference>
<dbReference type="GO" id="GO:0009313">
    <property type="term" value="P:oligosaccharide catabolic process"/>
    <property type="evidence" value="ECO:0007669"/>
    <property type="project" value="TreeGrafter"/>
</dbReference>
<comment type="caution">
    <text evidence="3">The sequence shown here is derived from an EMBL/GenBank/DDBJ whole genome shotgun (WGS) entry which is preliminary data.</text>
</comment>
<evidence type="ECO:0000313" key="3">
    <source>
        <dbReference type="EMBL" id="GGJ40267.1"/>
    </source>
</evidence>
<sequence length="269" mass="29174">MAPTPSSPGPSLPLQQQAGRPHEEHDLQLGAYSKGGWVRIESEIDWHEREKILKAAFPLDVHADRSAAEIQFGHVFRPTHTNTSWDMARFETACHRWVHLAEPDYGVALLNDSIYGHDVTRTTRPDGGTTTTVRLSLVRAPRSPDPEADQGRHRMTYTLLPGAAVAGGYALNMPLRVATGSSDAPPAPLVSIGGNTASIETVKLADDRSGDVIVRRTSRSAAGRTRACGPRSRWPPRRPRTCSNGHCPASPCRSTPRAGSPSRCVPSRS</sequence>
<dbReference type="AlphaFoldDB" id="A0A917L4I2"/>
<dbReference type="SUPFAM" id="SSF74650">
    <property type="entry name" value="Galactose mutarotase-like"/>
    <property type="match status" value="1"/>
</dbReference>
<dbReference type="InterPro" id="IPR011682">
    <property type="entry name" value="Glyco_hydro_38_C"/>
</dbReference>
<feature type="region of interest" description="Disordered" evidence="1">
    <location>
        <begin position="218"/>
        <end position="269"/>
    </location>
</feature>
<feature type="compositionally biased region" description="Pro residues" evidence="1">
    <location>
        <begin position="1"/>
        <end position="11"/>
    </location>
</feature>
<feature type="domain" description="Glycosyl hydrolase family 38 C-terminal" evidence="2">
    <location>
        <begin position="32"/>
        <end position="147"/>
    </location>
</feature>
<feature type="compositionally biased region" description="Low complexity" evidence="1">
    <location>
        <begin position="219"/>
        <end position="232"/>
    </location>
</feature>
<reference evidence="3" key="2">
    <citation type="submission" date="2020-09" db="EMBL/GenBank/DDBJ databases">
        <authorList>
            <person name="Sun Q."/>
            <person name="Zhou Y."/>
        </authorList>
    </citation>
    <scope>NUCLEOTIDE SEQUENCE</scope>
    <source>
        <strain evidence="3">CGMCC 4.7272</strain>
    </source>
</reference>
<gene>
    <name evidence="3" type="ORF">GCM10012282_41200</name>
</gene>
<keyword evidence="4" id="KW-1185">Reference proteome</keyword>
<organism evidence="3 4">
    <name type="scientific">Streptomyces lacrimifluminis</name>
    <dbReference type="NCBI Taxonomy" id="1500077"/>
    <lineage>
        <taxon>Bacteria</taxon>
        <taxon>Bacillati</taxon>
        <taxon>Actinomycetota</taxon>
        <taxon>Actinomycetes</taxon>
        <taxon>Kitasatosporales</taxon>
        <taxon>Streptomycetaceae</taxon>
        <taxon>Streptomyces</taxon>
    </lineage>
</organism>
<dbReference type="InterPro" id="IPR011013">
    <property type="entry name" value="Gal_mutarotase_sf_dom"/>
</dbReference>
<dbReference type="Proteomes" id="UP000625682">
    <property type="component" value="Unassembled WGS sequence"/>
</dbReference>
<accession>A0A917L4I2</accession>
<reference evidence="3" key="1">
    <citation type="journal article" date="2014" name="Int. J. Syst. Evol. Microbiol.">
        <title>Complete genome sequence of Corynebacterium casei LMG S-19264T (=DSM 44701T), isolated from a smear-ripened cheese.</title>
        <authorList>
            <consortium name="US DOE Joint Genome Institute (JGI-PGF)"/>
            <person name="Walter F."/>
            <person name="Albersmeier A."/>
            <person name="Kalinowski J."/>
            <person name="Ruckert C."/>
        </authorList>
    </citation>
    <scope>NUCLEOTIDE SEQUENCE</scope>
    <source>
        <strain evidence="3">CGMCC 4.7272</strain>
    </source>
</reference>
<proteinExistence type="predicted"/>